<dbReference type="EMBL" id="QPFP01000033">
    <property type="protein sequence ID" value="TEB28321.1"/>
    <property type="molecule type" value="Genomic_DNA"/>
</dbReference>
<feature type="transmembrane region" description="Helical" evidence="1">
    <location>
        <begin position="114"/>
        <end position="135"/>
    </location>
</feature>
<dbReference type="AlphaFoldDB" id="A0A4Y7T2T7"/>
<protein>
    <submittedName>
        <fullName evidence="2">Uncharacterized protein</fullName>
    </submittedName>
</protein>
<comment type="caution">
    <text evidence="2">The sequence shown here is derived from an EMBL/GenBank/DDBJ whole genome shotgun (WGS) entry which is preliminary data.</text>
</comment>
<feature type="transmembrane region" description="Helical" evidence="1">
    <location>
        <begin position="80"/>
        <end position="102"/>
    </location>
</feature>
<keyword evidence="1" id="KW-0812">Transmembrane</keyword>
<proteinExistence type="predicted"/>
<keyword evidence="3" id="KW-1185">Reference proteome</keyword>
<reference evidence="2 3" key="1">
    <citation type="journal article" date="2019" name="Nat. Ecol. Evol.">
        <title>Megaphylogeny resolves global patterns of mushroom evolution.</title>
        <authorList>
            <person name="Varga T."/>
            <person name="Krizsan K."/>
            <person name="Foldi C."/>
            <person name="Dima B."/>
            <person name="Sanchez-Garcia M."/>
            <person name="Sanchez-Ramirez S."/>
            <person name="Szollosi G.J."/>
            <person name="Szarkandi J.G."/>
            <person name="Papp V."/>
            <person name="Albert L."/>
            <person name="Andreopoulos W."/>
            <person name="Angelini C."/>
            <person name="Antonin V."/>
            <person name="Barry K.W."/>
            <person name="Bougher N.L."/>
            <person name="Buchanan P."/>
            <person name="Buyck B."/>
            <person name="Bense V."/>
            <person name="Catcheside P."/>
            <person name="Chovatia M."/>
            <person name="Cooper J."/>
            <person name="Damon W."/>
            <person name="Desjardin D."/>
            <person name="Finy P."/>
            <person name="Geml J."/>
            <person name="Haridas S."/>
            <person name="Hughes K."/>
            <person name="Justo A."/>
            <person name="Karasinski D."/>
            <person name="Kautmanova I."/>
            <person name="Kiss B."/>
            <person name="Kocsube S."/>
            <person name="Kotiranta H."/>
            <person name="LaButti K.M."/>
            <person name="Lechner B.E."/>
            <person name="Liimatainen K."/>
            <person name="Lipzen A."/>
            <person name="Lukacs Z."/>
            <person name="Mihaltcheva S."/>
            <person name="Morgado L.N."/>
            <person name="Niskanen T."/>
            <person name="Noordeloos M.E."/>
            <person name="Ohm R.A."/>
            <person name="Ortiz-Santana B."/>
            <person name="Ovrebo C."/>
            <person name="Racz N."/>
            <person name="Riley R."/>
            <person name="Savchenko A."/>
            <person name="Shiryaev A."/>
            <person name="Soop K."/>
            <person name="Spirin V."/>
            <person name="Szebenyi C."/>
            <person name="Tomsovsky M."/>
            <person name="Tulloss R.E."/>
            <person name="Uehling J."/>
            <person name="Grigoriev I.V."/>
            <person name="Vagvolgyi C."/>
            <person name="Papp T."/>
            <person name="Martin F.M."/>
            <person name="Miettinen O."/>
            <person name="Hibbett D.S."/>
            <person name="Nagy L.G."/>
        </authorList>
    </citation>
    <scope>NUCLEOTIDE SEQUENCE [LARGE SCALE GENOMIC DNA]</scope>
    <source>
        <strain evidence="2 3">FP101781</strain>
    </source>
</reference>
<evidence type="ECO:0000313" key="2">
    <source>
        <dbReference type="EMBL" id="TEB28321.1"/>
    </source>
</evidence>
<evidence type="ECO:0000256" key="1">
    <source>
        <dbReference type="SAM" id="Phobius"/>
    </source>
</evidence>
<organism evidence="2 3">
    <name type="scientific">Coprinellus micaceus</name>
    <name type="common">Glistening ink-cap mushroom</name>
    <name type="synonym">Coprinus micaceus</name>
    <dbReference type="NCBI Taxonomy" id="71717"/>
    <lineage>
        <taxon>Eukaryota</taxon>
        <taxon>Fungi</taxon>
        <taxon>Dikarya</taxon>
        <taxon>Basidiomycota</taxon>
        <taxon>Agaricomycotina</taxon>
        <taxon>Agaricomycetes</taxon>
        <taxon>Agaricomycetidae</taxon>
        <taxon>Agaricales</taxon>
        <taxon>Agaricineae</taxon>
        <taxon>Psathyrellaceae</taxon>
        <taxon>Coprinellus</taxon>
    </lineage>
</organism>
<evidence type="ECO:0000313" key="3">
    <source>
        <dbReference type="Proteomes" id="UP000298030"/>
    </source>
</evidence>
<keyword evidence="1" id="KW-1133">Transmembrane helix</keyword>
<keyword evidence="1" id="KW-0472">Membrane</keyword>
<gene>
    <name evidence="2" type="ORF">FA13DRAFT_1711889</name>
</gene>
<accession>A0A4Y7T2T7</accession>
<feature type="transmembrane region" description="Helical" evidence="1">
    <location>
        <begin position="46"/>
        <end position="68"/>
    </location>
</feature>
<feature type="transmembrane region" description="Helical" evidence="1">
    <location>
        <begin position="20"/>
        <end position="40"/>
    </location>
</feature>
<name>A0A4Y7T2T7_COPMI</name>
<dbReference type="Proteomes" id="UP000298030">
    <property type="component" value="Unassembled WGS sequence"/>
</dbReference>
<sequence length="225" mass="25059">METTPRQIPSFLLSARLRLLCLRLIIFTSLIEAGYSFWYADRSRHWIWIMHAALTAATAVHHAGTAFGPGLFPFPVWTDVGLMVVETIWHFGLSFSINGLIIPIGHGTFLHDPLVALVSLGGVVLALSLLVFLNLKILSIIDARGTSPMFKRVDVALCGALRPWWRYPGSAIFGVKLWEARIPKTGLKVKPWFKPSILLPGVCPIFAHLLARFKPARSRLNLSQV</sequence>